<dbReference type="EMBL" id="GBHO01006376">
    <property type="protein sequence ID" value="JAG37228.1"/>
    <property type="molecule type" value="Transcribed_RNA"/>
</dbReference>
<reference evidence="1" key="1">
    <citation type="journal article" date="2014" name="PLoS ONE">
        <title>Transcriptome-Based Identification of ABC Transporters in the Western Tarnished Plant Bug Lygus hesperus.</title>
        <authorList>
            <person name="Hull J.J."/>
            <person name="Chaney K."/>
            <person name="Geib S.M."/>
            <person name="Fabrick J.A."/>
            <person name="Brent C.S."/>
            <person name="Walsh D."/>
            <person name="Lavine L.C."/>
        </authorList>
    </citation>
    <scope>NUCLEOTIDE SEQUENCE</scope>
</reference>
<dbReference type="AlphaFoldDB" id="A0A0A9Z1K3"/>
<protein>
    <submittedName>
        <fullName evidence="1">Dynein heavy chain, cytoplasmic</fullName>
    </submittedName>
</protein>
<feature type="non-terminal residue" evidence="1">
    <location>
        <position position="1"/>
    </location>
</feature>
<organism evidence="1">
    <name type="scientific">Lygus hesperus</name>
    <name type="common">Western plant bug</name>
    <dbReference type="NCBI Taxonomy" id="30085"/>
    <lineage>
        <taxon>Eukaryota</taxon>
        <taxon>Metazoa</taxon>
        <taxon>Ecdysozoa</taxon>
        <taxon>Arthropoda</taxon>
        <taxon>Hexapoda</taxon>
        <taxon>Insecta</taxon>
        <taxon>Pterygota</taxon>
        <taxon>Neoptera</taxon>
        <taxon>Paraneoptera</taxon>
        <taxon>Hemiptera</taxon>
        <taxon>Heteroptera</taxon>
        <taxon>Panheteroptera</taxon>
        <taxon>Cimicomorpha</taxon>
        <taxon>Miridae</taxon>
        <taxon>Mirini</taxon>
        <taxon>Lygus</taxon>
    </lineage>
</organism>
<proteinExistence type="predicted"/>
<reference evidence="1" key="2">
    <citation type="submission" date="2014-07" db="EMBL/GenBank/DDBJ databases">
        <authorList>
            <person name="Hull J."/>
        </authorList>
    </citation>
    <scope>NUCLEOTIDE SEQUENCE</scope>
</reference>
<evidence type="ECO:0000313" key="1">
    <source>
        <dbReference type="EMBL" id="JAG37228.1"/>
    </source>
</evidence>
<name>A0A0A9Z1K3_LYGHE</name>
<gene>
    <name evidence="1" type="primary">DYN1</name>
    <name evidence="1" type="ORF">CM83_11905</name>
</gene>
<sequence length="123" mass="14565">VRFIFDIPKFYHISSYYTKLGWMKVKQRRLYFIGIMMFGIFNNKVPEYLMSLFSKRSDTQSRTGRGDVEYDLVIPIHRTELFGSSLAVDGVRFWNKLPPHIRAVKSLTTFKKNLREFLSSNTE</sequence>
<accession>A0A0A9Z1K3</accession>